<accession>X1HH50</accession>
<proteinExistence type="predicted"/>
<feature type="non-terminal residue" evidence="1">
    <location>
        <position position="281"/>
    </location>
</feature>
<evidence type="ECO:0000313" key="1">
    <source>
        <dbReference type="EMBL" id="GAH53154.1"/>
    </source>
</evidence>
<organism evidence="1">
    <name type="scientific">marine sediment metagenome</name>
    <dbReference type="NCBI Taxonomy" id="412755"/>
    <lineage>
        <taxon>unclassified sequences</taxon>
        <taxon>metagenomes</taxon>
        <taxon>ecological metagenomes</taxon>
    </lineage>
</organism>
<protein>
    <submittedName>
        <fullName evidence="1">Uncharacterized protein</fullName>
    </submittedName>
</protein>
<comment type="caution">
    <text evidence="1">The sequence shown here is derived from an EMBL/GenBank/DDBJ whole genome shotgun (WGS) entry which is preliminary data.</text>
</comment>
<dbReference type="EMBL" id="BARU01022123">
    <property type="protein sequence ID" value="GAH53154.1"/>
    <property type="molecule type" value="Genomic_DNA"/>
</dbReference>
<dbReference type="AlphaFoldDB" id="X1HH50"/>
<gene>
    <name evidence="1" type="ORF">S03H2_36085</name>
</gene>
<sequence length="281" mass="31329">KSPYNGTNLKEITLNSGWTYDWTTNIFLLLRNIIPYYDGNNNLVVYYFKSQVPEEVVADILVESGFLREDERIAWLANSGYVTPTGKTIDRVWFNKGTTCLEALRLVAEAVQYRFYPDHDGNPIFKPPPTSGAAVKLITVDNITINNRRELVGEVKNHIIVKGEERKKLVKIPTVTTHAATIDVDLEVAILYGVMDSAGKGGVNRRGFQWGVALLATGDWHEDSSFEIGQFEHQLTGLELDDFVLEDGNITISDISVAADKINVSFSISTGTKIYFSSTDT</sequence>
<feature type="non-terminal residue" evidence="1">
    <location>
        <position position="1"/>
    </location>
</feature>
<reference evidence="1" key="1">
    <citation type="journal article" date="2014" name="Front. Microbiol.">
        <title>High frequency of phylogenetically diverse reductive dehalogenase-homologous genes in deep subseafloor sedimentary metagenomes.</title>
        <authorList>
            <person name="Kawai M."/>
            <person name="Futagami T."/>
            <person name="Toyoda A."/>
            <person name="Takaki Y."/>
            <person name="Nishi S."/>
            <person name="Hori S."/>
            <person name="Arai W."/>
            <person name="Tsubouchi T."/>
            <person name="Morono Y."/>
            <person name="Uchiyama I."/>
            <person name="Ito T."/>
            <person name="Fujiyama A."/>
            <person name="Inagaki F."/>
            <person name="Takami H."/>
        </authorList>
    </citation>
    <scope>NUCLEOTIDE SEQUENCE</scope>
    <source>
        <strain evidence="1">Expedition CK06-06</strain>
    </source>
</reference>
<name>X1HH50_9ZZZZ</name>